<evidence type="ECO:0000313" key="1">
    <source>
        <dbReference type="EMBL" id="QHS93683.1"/>
    </source>
</evidence>
<name>A0A6C0BQZ8_9ZZZZ</name>
<organism evidence="1">
    <name type="scientific">viral metagenome</name>
    <dbReference type="NCBI Taxonomy" id="1070528"/>
    <lineage>
        <taxon>unclassified sequences</taxon>
        <taxon>metagenomes</taxon>
        <taxon>organismal metagenomes</taxon>
    </lineage>
</organism>
<accession>A0A6C0BQZ8</accession>
<protein>
    <submittedName>
        <fullName evidence="1">Uncharacterized protein</fullName>
    </submittedName>
</protein>
<proteinExistence type="predicted"/>
<sequence length="226" mass="26160">MSTNKNNGIIRHCPAAKKFPLFKRMDIGNKHAKFLQYVWGSPERQERLHKLLSCTSRSLILTRGMATHVREALDDSKFTQYFTHIVDTFGTNFTRAPDGKWQEAPKIPLRGGREILKDEYIRDYVHGSVIIYVDDSPETAALPDHVELIRLQKEALGGIFNEDNKVALERLQTLLANHPDAVVVWDFDCTLTARHLYKSWFVLTHRRRRGSFPRWAAELDNHHLSN</sequence>
<dbReference type="AlphaFoldDB" id="A0A6C0BQZ8"/>
<reference evidence="1" key="1">
    <citation type="journal article" date="2020" name="Nature">
        <title>Giant virus diversity and host interactions through global metagenomics.</title>
        <authorList>
            <person name="Schulz F."/>
            <person name="Roux S."/>
            <person name="Paez-Espino D."/>
            <person name="Jungbluth S."/>
            <person name="Walsh D.A."/>
            <person name="Denef V.J."/>
            <person name="McMahon K.D."/>
            <person name="Konstantinidis K.T."/>
            <person name="Eloe-Fadrosh E.A."/>
            <person name="Kyrpides N.C."/>
            <person name="Woyke T."/>
        </authorList>
    </citation>
    <scope>NUCLEOTIDE SEQUENCE</scope>
    <source>
        <strain evidence="1">GVMAG-M-3300018080-19</strain>
    </source>
</reference>
<dbReference type="EMBL" id="MN739208">
    <property type="protein sequence ID" value="QHS93683.1"/>
    <property type="molecule type" value="Genomic_DNA"/>
</dbReference>